<name>A0ABS2KZP2_9NOCA</name>
<keyword evidence="1" id="KW-0472">Membrane</keyword>
<evidence type="ECO:0000313" key="2">
    <source>
        <dbReference type="EMBL" id="MBM7416746.1"/>
    </source>
</evidence>
<keyword evidence="1" id="KW-1133">Transmembrane helix</keyword>
<feature type="transmembrane region" description="Helical" evidence="1">
    <location>
        <begin position="27"/>
        <end position="46"/>
    </location>
</feature>
<keyword evidence="3" id="KW-1185">Reference proteome</keyword>
<keyword evidence="1" id="KW-0812">Transmembrane</keyword>
<dbReference type="Proteomes" id="UP000703038">
    <property type="component" value="Unassembled WGS sequence"/>
</dbReference>
<comment type="caution">
    <text evidence="2">The sequence shown here is derived from an EMBL/GenBank/DDBJ whole genome shotgun (WGS) entry which is preliminary data.</text>
</comment>
<feature type="transmembrane region" description="Helical" evidence="1">
    <location>
        <begin position="84"/>
        <end position="105"/>
    </location>
</feature>
<protein>
    <submittedName>
        <fullName evidence="2">Uncharacterized protein</fullName>
    </submittedName>
</protein>
<gene>
    <name evidence="2" type="ORF">JOE42_003479</name>
</gene>
<evidence type="ECO:0000313" key="3">
    <source>
        <dbReference type="Proteomes" id="UP000703038"/>
    </source>
</evidence>
<organism evidence="2 3">
    <name type="scientific">Rhodococcoides corynebacterioides</name>
    <dbReference type="NCBI Taxonomy" id="53972"/>
    <lineage>
        <taxon>Bacteria</taxon>
        <taxon>Bacillati</taxon>
        <taxon>Actinomycetota</taxon>
        <taxon>Actinomycetes</taxon>
        <taxon>Mycobacteriales</taxon>
        <taxon>Nocardiaceae</taxon>
        <taxon>Rhodococcoides</taxon>
    </lineage>
</organism>
<feature type="transmembrane region" description="Helical" evidence="1">
    <location>
        <begin position="53"/>
        <end position="72"/>
    </location>
</feature>
<dbReference type="EMBL" id="JAFBBK010000001">
    <property type="protein sequence ID" value="MBM7416746.1"/>
    <property type="molecule type" value="Genomic_DNA"/>
</dbReference>
<reference evidence="2 3" key="1">
    <citation type="submission" date="2021-01" db="EMBL/GenBank/DDBJ databases">
        <title>Genomics of switchgrass bacterial isolates.</title>
        <authorList>
            <person name="Shade A."/>
        </authorList>
    </citation>
    <scope>NUCLEOTIDE SEQUENCE [LARGE SCALE GENOMIC DNA]</scope>
    <source>
        <strain evidence="2 3">PvP111</strain>
    </source>
</reference>
<dbReference type="RefSeq" id="WP_204869482.1">
    <property type="nucleotide sequence ID" value="NZ_JAFBBK010000001.1"/>
</dbReference>
<proteinExistence type="predicted"/>
<accession>A0ABS2KZP2</accession>
<evidence type="ECO:0000256" key="1">
    <source>
        <dbReference type="SAM" id="Phobius"/>
    </source>
</evidence>
<sequence>MGALTATLAVAAHGVGGGGVPTSSALSLLLAVAVGAGVLAAGVGTARTGPLPILLWLVGGQVVAHEALAAVAEHAHPLDAPMVAAHAVAVGIGAVLVASSERLFVAITSVLRAPRLEFSPPRRPRPVAATAPLDRPVPVPALSAVSRRGPPQVLVQPLSPRYSLT</sequence>